<proteinExistence type="predicted"/>
<gene>
    <name evidence="2" type="ORF">SDC9_144907</name>
</gene>
<dbReference type="AlphaFoldDB" id="A0A645E7L0"/>
<feature type="region of interest" description="Disordered" evidence="1">
    <location>
        <begin position="1"/>
        <end position="20"/>
    </location>
</feature>
<sequence length="203" mass="21647">MPDRMGAEPGVHDVDQPGALVGHRNVGRHRIGVIQSGLQAMERGRADEDLPFLLKSLDAPGGEGIAVTHGLHIEAHVIVGSARAKEVGVQGVRHPVVGHCLIGGGERLRQHLPAVGALHPGPRMGGHEGHLAEAGQIKQGKQFCSVSGHSPTLPHRRPPWNSLTNETGDATAPRFRKRHRRAAQIQFGSDSAESDRCCLVTDP</sequence>
<evidence type="ECO:0000256" key="1">
    <source>
        <dbReference type="SAM" id="MobiDB-lite"/>
    </source>
</evidence>
<reference evidence="2" key="1">
    <citation type="submission" date="2019-08" db="EMBL/GenBank/DDBJ databases">
        <authorList>
            <person name="Kucharzyk K."/>
            <person name="Murdoch R.W."/>
            <person name="Higgins S."/>
            <person name="Loffler F."/>
        </authorList>
    </citation>
    <scope>NUCLEOTIDE SEQUENCE</scope>
</reference>
<accession>A0A645E7L0</accession>
<organism evidence="2">
    <name type="scientific">bioreactor metagenome</name>
    <dbReference type="NCBI Taxonomy" id="1076179"/>
    <lineage>
        <taxon>unclassified sequences</taxon>
        <taxon>metagenomes</taxon>
        <taxon>ecological metagenomes</taxon>
    </lineage>
</organism>
<name>A0A645E7L0_9ZZZZ</name>
<protein>
    <submittedName>
        <fullName evidence="2">Uncharacterized protein</fullName>
    </submittedName>
</protein>
<feature type="compositionally biased region" description="Basic and acidic residues" evidence="1">
    <location>
        <begin position="1"/>
        <end position="15"/>
    </location>
</feature>
<evidence type="ECO:0000313" key="2">
    <source>
        <dbReference type="EMBL" id="MPM97730.1"/>
    </source>
</evidence>
<feature type="region of interest" description="Disordered" evidence="1">
    <location>
        <begin position="144"/>
        <end position="174"/>
    </location>
</feature>
<dbReference type="EMBL" id="VSSQ01043956">
    <property type="protein sequence ID" value="MPM97730.1"/>
    <property type="molecule type" value="Genomic_DNA"/>
</dbReference>
<comment type="caution">
    <text evidence="2">The sequence shown here is derived from an EMBL/GenBank/DDBJ whole genome shotgun (WGS) entry which is preliminary data.</text>
</comment>